<dbReference type="Gene3D" id="2.180.10.10">
    <property type="entry name" value="RHS repeat-associated core"/>
    <property type="match status" value="3"/>
</dbReference>
<gene>
    <name evidence="4" type="ORF">BE17_53085</name>
</gene>
<dbReference type="PANTHER" id="PTHR32305:SF15">
    <property type="entry name" value="PROTEIN RHSA-RELATED"/>
    <property type="match status" value="1"/>
</dbReference>
<evidence type="ECO:0000313" key="4">
    <source>
        <dbReference type="EMBL" id="KYF75948.1"/>
    </source>
</evidence>
<feature type="domain" description="Teneurin-like YD-shell" evidence="3">
    <location>
        <begin position="911"/>
        <end position="1239"/>
    </location>
</feature>
<feature type="domain" description="DUF6531" evidence="2">
    <location>
        <begin position="239"/>
        <end position="313"/>
    </location>
</feature>
<evidence type="ECO:0000256" key="1">
    <source>
        <dbReference type="ARBA" id="ARBA00022737"/>
    </source>
</evidence>
<dbReference type="SUPFAM" id="SSF63829">
    <property type="entry name" value="Calcium-dependent phosphotriesterase"/>
    <property type="match status" value="1"/>
</dbReference>
<reference evidence="4 5" key="1">
    <citation type="submission" date="2014-02" db="EMBL/GenBank/DDBJ databases">
        <title>The small core and large imbalanced accessory genome model reveals a collaborative survival strategy of Sorangium cellulosum strains in nature.</title>
        <authorList>
            <person name="Han K."/>
            <person name="Peng R."/>
            <person name="Blom J."/>
            <person name="Li Y.-Z."/>
        </authorList>
    </citation>
    <scope>NUCLEOTIDE SEQUENCE [LARGE SCALE GENOMIC DNA]</scope>
    <source>
        <strain evidence="4 5">So0011-07</strain>
    </source>
</reference>
<dbReference type="InterPro" id="IPR031325">
    <property type="entry name" value="RHS_repeat"/>
</dbReference>
<accession>A0A150R886</accession>
<evidence type="ECO:0000259" key="3">
    <source>
        <dbReference type="Pfam" id="PF25023"/>
    </source>
</evidence>
<evidence type="ECO:0000313" key="5">
    <source>
        <dbReference type="Proteomes" id="UP000075635"/>
    </source>
</evidence>
<dbReference type="EMBL" id="JEMB01003072">
    <property type="protein sequence ID" value="KYF75948.1"/>
    <property type="molecule type" value="Genomic_DNA"/>
</dbReference>
<dbReference type="NCBIfam" id="TIGR01643">
    <property type="entry name" value="YD_repeat_2x"/>
    <property type="match status" value="6"/>
</dbReference>
<evidence type="ECO:0008006" key="6">
    <source>
        <dbReference type="Google" id="ProtNLM"/>
    </source>
</evidence>
<dbReference type="Pfam" id="PF20148">
    <property type="entry name" value="DUF6531"/>
    <property type="match status" value="1"/>
</dbReference>
<dbReference type="Pfam" id="PF05593">
    <property type="entry name" value="RHS_repeat"/>
    <property type="match status" value="2"/>
</dbReference>
<sequence length="1365" mass="153019">MPHNFHDINGWLLFGIEMHQGLHAFPLVPMKFWKITLLHPFTMGDKQKPKVLFNGVPSVTHEHAPKYLWPHLGIIPDPLDLLTPLHVAFGTQKCWLPRGSVEICGEKATCCVVGGSSSVNADCWDLGKWPSSMVLDPGTVQTTPSFGDFLMGALTLAIDLVIDLLVQGAFKLAGKFLMALAGGLLKPLLRGVGSIVARGLRAAVRGLGRAGRSLARGVRSLGRRAMSALRNARCALGLEPVDLTSGRVLDDEIDLSLPGVIPFVWQRRYSSGRALERTSLGRGGWTHSFEQWIERDDEEGITLRDEEGRDLYFPALQPGERSFHRPDRLTLTALQDGGFTVYSHETRLTRHFAPVVAGGRAPLRAIRDAYGNAITLEYTGERLHRVIDTAGREVRVKMTHGGRIARLEVWAGDSLEQWVDHAYTKMGELMSATDALGHAQHYAYDDDHRLVKKTLKNGVSFYYEYDPETGWCKRSWGDGGLHTGELRVDLEQRITWLTGNDEPRILHWNEDGLVVREETPDGILLKTREYDEDQYLIAEANGAGEATRYEYDARGNKTREIDPAGNVTQWDYEEDLPVLHVRPDGLVTRYEHDRRGSLVGVTHPSKLHYSLTYDERGRLHAIQGEEGLLASFTVDARHNVVEEVDARGARTSYGYDLLGRPTSRTDALERRTSVQYDRLGRPILVQRPDGTVTHSEYDALGNPIRIVDALGQTTEMEYAGTGTLAASKQPDGRQWRFKYTAGEKLRRIENPRGEAYEFAYDTAGRVTKEVTFDGRVLEYRYAPSGRLGRIDYPDRSFRAFAHDPLGNVLEELSTDGPIRFHRDRIGRLLRAEVDHGGERIVTRFERDVLGRVVAESQGDRTLRYGYDARGRRTERVMPDGATTRYAYDAGDDLRRVEHEGFQLVLERDKLGREISRGDGAGRFSIRSEYDSMDRIIEQQVDVRAPGGGVPARVVQRLWQYDPLGRVKLVEDRRWGATSYRHDVIGQLLEARRDGRREVFAYDAAGSLQRMLEGLDAGPEQATEQEPWEIGKGNLLLRTEREKYAYDARGRRVLKLAGGEGPEAERTEYVWDARDRLREVRLPSGESVAFAYDAFGRRVRKEFVDKDNARRRAVGFLWDGDVLAADIDSRHGGRSFVHAPGTFTPLLQAERGEVFSYVCDQVGVPKELIDGKGKVAWSVAHSAWGGVTDVFVDPVREKRPGPAVASPFRLLGQYEDEETGLCYTRFRYFDAEVGRWCSPDPLGFDGGPNLFGFDGGPAYKVDPFGLTCRILYHYTDAPESKFANGLWSSTSVTDTAALSATEAVEQLGLKTVPNKIIPIVDRGHFIRNRPFIVQPHPLGPGGGTDFYNPRRVPPEDILPAIPINQS</sequence>
<dbReference type="Gene3D" id="3.90.930.1">
    <property type="match status" value="1"/>
</dbReference>
<dbReference type="InterPro" id="IPR022385">
    <property type="entry name" value="Rhs_assc_core"/>
</dbReference>
<proteinExistence type="predicted"/>
<keyword evidence="1" id="KW-0677">Repeat</keyword>
<dbReference type="InterPro" id="IPR056823">
    <property type="entry name" value="TEN-like_YD-shell"/>
</dbReference>
<dbReference type="PANTHER" id="PTHR32305">
    <property type="match status" value="1"/>
</dbReference>
<evidence type="ECO:0000259" key="2">
    <source>
        <dbReference type="Pfam" id="PF20148"/>
    </source>
</evidence>
<dbReference type="InterPro" id="IPR045351">
    <property type="entry name" value="DUF6531"/>
</dbReference>
<organism evidence="4 5">
    <name type="scientific">Sorangium cellulosum</name>
    <name type="common">Polyangium cellulosum</name>
    <dbReference type="NCBI Taxonomy" id="56"/>
    <lineage>
        <taxon>Bacteria</taxon>
        <taxon>Pseudomonadati</taxon>
        <taxon>Myxococcota</taxon>
        <taxon>Polyangia</taxon>
        <taxon>Polyangiales</taxon>
        <taxon>Polyangiaceae</taxon>
        <taxon>Sorangium</taxon>
    </lineage>
</organism>
<dbReference type="NCBIfam" id="TIGR03696">
    <property type="entry name" value="Rhs_assc_core"/>
    <property type="match status" value="1"/>
</dbReference>
<protein>
    <recommendedName>
        <fullName evidence="6">Type IV secretion protein Rhs</fullName>
    </recommendedName>
</protein>
<dbReference type="InterPro" id="IPR006530">
    <property type="entry name" value="YD"/>
</dbReference>
<dbReference type="InterPro" id="IPR050708">
    <property type="entry name" value="T6SS_VgrG/RHS"/>
</dbReference>
<feature type="domain" description="Teneurin-like YD-shell" evidence="3">
    <location>
        <begin position="673"/>
        <end position="835"/>
    </location>
</feature>
<dbReference type="Pfam" id="PF25023">
    <property type="entry name" value="TEN_YD-shell"/>
    <property type="match status" value="2"/>
</dbReference>
<comment type="caution">
    <text evidence="4">The sequence shown here is derived from an EMBL/GenBank/DDBJ whole genome shotgun (WGS) entry which is preliminary data.</text>
</comment>
<dbReference type="Proteomes" id="UP000075635">
    <property type="component" value="Unassembled WGS sequence"/>
</dbReference>
<name>A0A150R886_SORCE</name>